<evidence type="ECO:0000313" key="3">
    <source>
        <dbReference type="Proteomes" id="UP000050996"/>
    </source>
</evidence>
<dbReference type="InterPro" id="IPR010024">
    <property type="entry name" value="CHP16711"/>
</dbReference>
<dbReference type="InterPro" id="IPR019096">
    <property type="entry name" value="YopX_protein"/>
</dbReference>
<sequence length="139" mass="16412">MREIKFREKPIEDYGDIKWFVGSLILSYEDELAYIEEDGQGTVPVEWESVGQYTCLKDKNGKEIYEGDICRVNYKREQHYLGGYYHEEKTGFIEYKYGMFDLYHSGVCLAIVAQEYMTDIEVEWEVIGNIYENPELINS</sequence>
<dbReference type="EMBL" id="LJIX01000006">
    <property type="protein sequence ID" value="KQL19271.1"/>
    <property type="molecule type" value="Genomic_DNA"/>
</dbReference>
<dbReference type="NCBIfam" id="TIGR01671">
    <property type="entry name" value="phage_TIGR01671"/>
    <property type="match status" value="1"/>
</dbReference>
<dbReference type="Pfam" id="PF09643">
    <property type="entry name" value="YopX"/>
    <property type="match status" value="1"/>
</dbReference>
<dbReference type="STRING" id="1637975.AN957_12270"/>
<keyword evidence="3" id="KW-1185">Reference proteome</keyword>
<name>A0A0Q3VH78_9BACI</name>
<gene>
    <name evidence="2" type="ORF">AN957_12270</name>
</gene>
<organism evidence="2 3">
    <name type="scientific">Cytobacillus solani</name>
    <dbReference type="NCBI Taxonomy" id="1637975"/>
    <lineage>
        <taxon>Bacteria</taxon>
        <taxon>Bacillati</taxon>
        <taxon>Bacillota</taxon>
        <taxon>Bacilli</taxon>
        <taxon>Bacillales</taxon>
        <taxon>Bacillaceae</taxon>
        <taxon>Cytobacillus</taxon>
    </lineage>
</organism>
<dbReference type="SUPFAM" id="SSF159006">
    <property type="entry name" value="YopX-like"/>
    <property type="match status" value="1"/>
</dbReference>
<dbReference type="Proteomes" id="UP000050996">
    <property type="component" value="Unassembled WGS sequence"/>
</dbReference>
<dbReference type="PATRIC" id="fig|1637975.4.peg.2276"/>
<dbReference type="AlphaFoldDB" id="A0A0Q3VH78"/>
<evidence type="ECO:0000259" key="1">
    <source>
        <dbReference type="Pfam" id="PF09643"/>
    </source>
</evidence>
<accession>A0A0Q3VH78</accession>
<comment type="caution">
    <text evidence="2">The sequence shown here is derived from an EMBL/GenBank/DDBJ whole genome shotgun (WGS) entry which is preliminary data.</text>
</comment>
<reference evidence="2 3" key="1">
    <citation type="submission" date="2015-09" db="EMBL/GenBank/DDBJ databases">
        <title>Genome sequencing project for genomic taxonomy and phylogenomics of Bacillus-like bacteria.</title>
        <authorList>
            <person name="Liu B."/>
            <person name="Wang J."/>
            <person name="Zhu Y."/>
            <person name="Liu G."/>
            <person name="Chen Q."/>
            <person name="Chen Z."/>
            <person name="Lan J."/>
            <person name="Che J."/>
            <person name="Ge C."/>
            <person name="Shi H."/>
            <person name="Pan Z."/>
            <person name="Liu X."/>
        </authorList>
    </citation>
    <scope>NUCLEOTIDE SEQUENCE [LARGE SCALE GENOMIC DNA]</scope>
    <source>
        <strain evidence="2 3">FJAT-18043</strain>
    </source>
</reference>
<dbReference type="InterPro" id="IPR023385">
    <property type="entry name" value="YopX-like_C"/>
</dbReference>
<dbReference type="Gene3D" id="2.30.30.290">
    <property type="entry name" value="YopX-like domains"/>
    <property type="match status" value="1"/>
</dbReference>
<feature type="domain" description="YopX protein" evidence="1">
    <location>
        <begin position="44"/>
        <end position="137"/>
    </location>
</feature>
<evidence type="ECO:0000313" key="2">
    <source>
        <dbReference type="EMBL" id="KQL19271.1"/>
    </source>
</evidence>
<proteinExistence type="predicted"/>
<protein>
    <recommendedName>
        <fullName evidence="1">YopX protein domain-containing protein</fullName>
    </recommendedName>
</protein>